<proteinExistence type="predicted"/>
<dbReference type="AlphaFoldDB" id="A0A136JK65"/>
<dbReference type="InParanoid" id="A0A136JK65"/>
<keyword evidence="2" id="KW-1185">Reference proteome</keyword>
<evidence type="ECO:0000313" key="1">
    <source>
        <dbReference type="EMBL" id="KXJ97548.1"/>
    </source>
</evidence>
<organism evidence="1 2">
    <name type="scientific">Microdochium bolleyi</name>
    <dbReference type="NCBI Taxonomy" id="196109"/>
    <lineage>
        <taxon>Eukaryota</taxon>
        <taxon>Fungi</taxon>
        <taxon>Dikarya</taxon>
        <taxon>Ascomycota</taxon>
        <taxon>Pezizomycotina</taxon>
        <taxon>Sordariomycetes</taxon>
        <taxon>Xylariomycetidae</taxon>
        <taxon>Xylariales</taxon>
        <taxon>Microdochiaceae</taxon>
        <taxon>Microdochium</taxon>
    </lineage>
</organism>
<dbReference type="Proteomes" id="UP000070501">
    <property type="component" value="Unassembled WGS sequence"/>
</dbReference>
<protein>
    <submittedName>
        <fullName evidence="1">Uncharacterized protein</fullName>
    </submittedName>
</protein>
<reference evidence="2" key="1">
    <citation type="submission" date="2016-02" db="EMBL/GenBank/DDBJ databases">
        <title>Draft genome sequence of Microdochium bolleyi, a fungal endophyte of beachgrass.</title>
        <authorList>
            <consortium name="DOE Joint Genome Institute"/>
            <person name="David A.S."/>
            <person name="May G."/>
            <person name="Haridas S."/>
            <person name="Lim J."/>
            <person name="Wang M."/>
            <person name="Labutti K."/>
            <person name="Lipzen A."/>
            <person name="Barry K."/>
            <person name="Grigoriev I.V."/>
        </authorList>
    </citation>
    <scope>NUCLEOTIDE SEQUENCE [LARGE SCALE GENOMIC DNA]</scope>
    <source>
        <strain evidence="2">J235TASD1</strain>
    </source>
</reference>
<dbReference type="EMBL" id="KQ964245">
    <property type="protein sequence ID" value="KXJ97548.1"/>
    <property type="molecule type" value="Genomic_DNA"/>
</dbReference>
<sequence>MPSYIVCRWEMIYGDAMSVEHQQVHLLHSISTSRQFSSSLCLSLSAPSALADEQAVGLEREAYSVLTTLEAPSPSCGWKGTNATNTILSEHAIPGMRLTRTAHKHRATKVLGGCQMPSVHQHRTMHPANMWIVTTIVEGRGSADPEFSTLGPSIYLAHPIWTSLEGQRKWACR</sequence>
<name>A0A136JK65_9PEZI</name>
<gene>
    <name evidence="1" type="ORF">Micbo1qcDRAFT_156469</name>
</gene>
<accession>A0A136JK65</accession>
<evidence type="ECO:0000313" key="2">
    <source>
        <dbReference type="Proteomes" id="UP000070501"/>
    </source>
</evidence>